<evidence type="ECO:0000313" key="1">
    <source>
        <dbReference type="EMBL" id="PXF59040.1"/>
    </source>
</evidence>
<organism evidence="1 2">
    <name type="scientific">Candidatus Methanogaster sp</name>
    <dbReference type="NCBI Taxonomy" id="3386292"/>
    <lineage>
        <taxon>Archaea</taxon>
        <taxon>Methanobacteriati</taxon>
        <taxon>Methanobacteriota</taxon>
        <taxon>Stenosarchaea group</taxon>
        <taxon>Methanomicrobia</taxon>
        <taxon>Methanosarcinales</taxon>
        <taxon>ANME-2 cluster</taxon>
        <taxon>Candidatus Methanogasteraceae</taxon>
        <taxon>Candidatus Methanogaster</taxon>
    </lineage>
</organism>
<accession>A0AC61L0I2</accession>
<proteinExistence type="predicted"/>
<evidence type="ECO:0000313" key="2">
    <source>
        <dbReference type="Proteomes" id="UP000248329"/>
    </source>
</evidence>
<dbReference type="Proteomes" id="UP000248329">
    <property type="component" value="Unassembled WGS sequence"/>
</dbReference>
<reference evidence="1" key="1">
    <citation type="submission" date="2018-01" db="EMBL/GenBank/DDBJ databases">
        <authorList>
            <person name="Krukenberg V."/>
        </authorList>
    </citation>
    <scope>NUCLEOTIDE SEQUENCE</scope>
    <source>
        <strain evidence="1">E20ANME2</strain>
    </source>
</reference>
<gene>
    <name evidence="1" type="ORF">C4B59_12190</name>
</gene>
<dbReference type="EMBL" id="PQXF01000029">
    <property type="protein sequence ID" value="PXF59040.1"/>
    <property type="molecule type" value="Genomic_DNA"/>
</dbReference>
<protein>
    <submittedName>
        <fullName evidence="1">Uncharacterized protein</fullName>
    </submittedName>
</protein>
<name>A0AC61L0I2_9EURY</name>
<sequence>MESQTIQIVSPAEQGLERSKVEVSPYEFTIATRAKWEIIVADEDMTIAKGAFEKIRIREITLQHDLLALLCAFSPHALVSVVRVGSGAGAAPVETDRCIKVAYILGQETGEIKEGDLLGVLNILPIMFTREAKKPVAIKD</sequence>
<comment type="caution">
    <text evidence="1">The sequence shown here is derived from an EMBL/GenBank/DDBJ whole genome shotgun (WGS) entry which is preliminary data.</text>
</comment>